<dbReference type="Gene3D" id="2.60.40.200">
    <property type="entry name" value="Superoxide dismutase, copper/zinc binding domain"/>
    <property type="match status" value="1"/>
</dbReference>
<keyword evidence="5" id="KW-0964">Secreted</keyword>
<evidence type="ECO:0000256" key="1">
    <source>
        <dbReference type="ARBA" id="ARBA00004196"/>
    </source>
</evidence>
<evidence type="ECO:0000313" key="9">
    <source>
        <dbReference type="EMBL" id="KAF1921506.1"/>
    </source>
</evidence>
<dbReference type="Proteomes" id="UP000800096">
    <property type="component" value="Unassembled WGS sequence"/>
</dbReference>
<organism evidence="9 10">
    <name type="scientific">Ampelomyces quisqualis</name>
    <name type="common">Powdery mildew agent</name>
    <dbReference type="NCBI Taxonomy" id="50730"/>
    <lineage>
        <taxon>Eukaryota</taxon>
        <taxon>Fungi</taxon>
        <taxon>Dikarya</taxon>
        <taxon>Ascomycota</taxon>
        <taxon>Pezizomycotina</taxon>
        <taxon>Dothideomycetes</taxon>
        <taxon>Pleosporomycetidae</taxon>
        <taxon>Pleosporales</taxon>
        <taxon>Pleosporineae</taxon>
        <taxon>Phaeosphaeriaceae</taxon>
        <taxon>Ampelomyces</taxon>
    </lineage>
</organism>
<evidence type="ECO:0000256" key="7">
    <source>
        <dbReference type="ARBA" id="ARBA00049204"/>
    </source>
</evidence>
<comment type="subcellular location">
    <subcellularLocation>
        <location evidence="1">Cell envelope</location>
    </subcellularLocation>
    <subcellularLocation>
        <location evidence="2">Secreted</location>
    </subcellularLocation>
</comment>
<proteinExistence type="inferred from homology"/>
<dbReference type="EMBL" id="ML979132">
    <property type="protein sequence ID" value="KAF1921506.1"/>
    <property type="molecule type" value="Genomic_DNA"/>
</dbReference>
<gene>
    <name evidence="9" type="ORF">BDU57DRAFT_592293</name>
</gene>
<comment type="similarity">
    <text evidence="3">Belongs to the Cu-Zn superoxide dismutase family.</text>
</comment>
<dbReference type="GO" id="GO:0046872">
    <property type="term" value="F:metal ion binding"/>
    <property type="evidence" value="ECO:0007669"/>
    <property type="project" value="InterPro"/>
</dbReference>
<evidence type="ECO:0000313" key="10">
    <source>
        <dbReference type="Proteomes" id="UP000800096"/>
    </source>
</evidence>
<protein>
    <recommendedName>
        <fullName evidence="4">superoxide dismutase</fullName>
        <ecNumber evidence="4">1.15.1.1</ecNumber>
    </recommendedName>
</protein>
<evidence type="ECO:0000256" key="5">
    <source>
        <dbReference type="ARBA" id="ARBA00022525"/>
    </source>
</evidence>
<evidence type="ECO:0000256" key="4">
    <source>
        <dbReference type="ARBA" id="ARBA00012682"/>
    </source>
</evidence>
<dbReference type="SUPFAM" id="SSF49329">
    <property type="entry name" value="Cu,Zn superoxide dismutase-like"/>
    <property type="match status" value="1"/>
</dbReference>
<evidence type="ECO:0000256" key="2">
    <source>
        <dbReference type="ARBA" id="ARBA00004613"/>
    </source>
</evidence>
<keyword evidence="10" id="KW-1185">Reference proteome</keyword>
<feature type="chain" id="PRO_5025355999" description="superoxide dismutase" evidence="8">
    <location>
        <begin position="16"/>
        <end position="355"/>
    </location>
</feature>
<reference evidence="9" key="1">
    <citation type="journal article" date="2020" name="Stud. Mycol.">
        <title>101 Dothideomycetes genomes: a test case for predicting lifestyles and emergence of pathogens.</title>
        <authorList>
            <person name="Haridas S."/>
            <person name="Albert R."/>
            <person name="Binder M."/>
            <person name="Bloem J."/>
            <person name="Labutti K."/>
            <person name="Salamov A."/>
            <person name="Andreopoulos B."/>
            <person name="Baker S."/>
            <person name="Barry K."/>
            <person name="Bills G."/>
            <person name="Bluhm B."/>
            <person name="Cannon C."/>
            <person name="Castanera R."/>
            <person name="Culley D."/>
            <person name="Daum C."/>
            <person name="Ezra D."/>
            <person name="Gonzalez J."/>
            <person name="Henrissat B."/>
            <person name="Kuo A."/>
            <person name="Liang C."/>
            <person name="Lipzen A."/>
            <person name="Lutzoni F."/>
            <person name="Magnuson J."/>
            <person name="Mondo S."/>
            <person name="Nolan M."/>
            <person name="Ohm R."/>
            <person name="Pangilinan J."/>
            <person name="Park H.-J."/>
            <person name="Ramirez L."/>
            <person name="Alfaro M."/>
            <person name="Sun H."/>
            <person name="Tritt A."/>
            <person name="Yoshinaga Y."/>
            <person name="Zwiers L.-H."/>
            <person name="Turgeon B."/>
            <person name="Goodwin S."/>
            <person name="Spatafora J."/>
            <person name="Crous P."/>
            <person name="Grigoriev I."/>
        </authorList>
    </citation>
    <scope>NUCLEOTIDE SEQUENCE</scope>
    <source>
        <strain evidence="9">HMLAC05119</strain>
    </source>
</reference>
<dbReference type="EC" id="1.15.1.1" evidence="4"/>
<dbReference type="FunFam" id="2.60.40.200:FF:000007">
    <property type="entry name" value="Cell surface Cu-only superoxide dismutase 5"/>
    <property type="match status" value="1"/>
</dbReference>
<comment type="catalytic activity">
    <reaction evidence="7">
        <text>2 superoxide + 2 H(+) = H2O2 + O2</text>
        <dbReference type="Rhea" id="RHEA:20696"/>
        <dbReference type="ChEBI" id="CHEBI:15378"/>
        <dbReference type="ChEBI" id="CHEBI:15379"/>
        <dbReference type="ChEBI" id="CHEBI:16240"/>
        <dbReference type="ChEBI" id="CHEBI:18421"/>
        <dbReference type="EC" id="1.15.1.1"/>
    </reaction>
</comment>
<dbReference type="GO" id="GO:0004784">
    <property type="term" value="F:superoxide dismutase activity"/>
    <property type="evidence" value="ECO:0007669"/>
    <property type="project" value="UniProtKB-EC"/>
</dbReference>
<keyword evidence="6" id="KW-0049">Antioxidant</keyword>
<accession>A0A6A5R3Z4</accession>
<dbReference type="InterPro" id="IPR036423">
    <property type="entry name" value="SOD-like_Cu/Zn_dom_sf"/>
</dbReference>
<evidence type="ECO:0000256" key="3">
    <source>
        <dbReference type="ARBA" id="ARBA00010457"/>
    </source>
</evidence>
<name>A0A6A5R3Z4_AMPQU</name>
<feature type="signal peptide" evidence="8">
    <location>
        <begin position="1"/>
        <end position="15"/>
    </location>
</feature>
<evidence type="ECO:0000256" key="6">
    <source>
        <dbReference type="ARBA" id="ARBA00022862"/>
    </source>
</evidence>
<sequence length="355" mass="37438">MHKTIMLGLLPIAAAQTSQVVEAPPPPPVRLSTTKSGVIPSLPTGTPFAGVDTLQGAIMMPLPPQSGYIGLNGTVTAQTSMPAATYRATLPPTMFNNLVGTNVTGYVQGVGSPDGVRFTVQLSGLPNQAQYGPFNWHMHTLPVPANGNCTATTSHFDPTNRGELIMCDSSQPQTCQAGDLAGKHGGKIATPGNFSTSFVEPYLSTQPGSAYFFGGLSFVLHSTNTTRLTCANFVQVNGSSSGNGSATPTAPGTPQYTGTAGKVIHAVLVWSQTAEQPCPLNSLFPQTSSTAILLLPAPPLMYSTSAFQITSWNPTNPLPRSHSQIIFTLQHLSHFVHFSSSFLIPRFKSFMSSCL</sequence>
<keyword evidence="8" id="KW-0732">Signal</keyword>
<dbReference type="GO" id="GO:0005576">
    <property type="term" value="C:extracellular region"/>
    <property type="evidence" value="ECO:0007669"/>
    <property type="project" value="UniProtKB-SubCell"/>
</dbReference>
<evidence type="ECO:0000256" key="8">
    <source>
        <dbReference type="SAM" id="SignalP"/>
    </source>
</evidence>
<dbReference type="OrthoDB" id="159229at2759"/>
<dbReference type="AlphaFoldDB" id="A0A6A5R3Z4"/>